<accession>A0A554JDL1</accession>
<dbReference type="InterPro" id="IPR013783">
    <property type="entry name" value="Ig-like_fold"/>
</dbReference>
<evidence type="ECO:0000313" key="1">
    <source>
        <dbReference type="EMBL" id="TSC66477.1"/>
    </source>
</evidence>
<dbReference type="AlphaFoldDB" id="A0A554JDL1"/>
<proteinExistence type="predicted"/>
<dbReference type="EMBL" id="VMFD01000005">
    <property type="protein sequence ID" value="TSC66477.1"/>
    <property type="molecule type" value="Genomic_DNA"/>
</dbReference>
<evidence type="ECO:0000313" key="2">
    <source>
        <dbReference type="Proteomes" id="UP000316253"/>
    </source>
</evidence>
<name>A0A554JDL1_9BACT</name>
<dbReference type="Proteomes" id="UP000316253">
    <property type="component" value="Unassembled WGS sequence"/>
</dbReference>
<sequence>ELVEPFTLELDTTPIANGPHQLSAKATDTSGNWQTSAPIDFTVNNDLIAPTVSIATPANGQTVSGAVVIEAQATDNVGVTRVEFFVDGTPLATDNNAPFSASWDTTNLVQGQSYTLTAKAFDAKGNQGESTPVSVTIADTTGPQVSLTAPLAGSTVNGQVTITATATDNLGLNRVEFYVDNTLIATDTSNAYSAVWDTTGLAHNTAHLLKAKAFDNAGNETTSAEISVTVTDITLPTVAITNPVNNAIVTRGSLVTIRANSSDASGITKVEFRVNNSLLCTDTVASGESYDCNWRVPTKRNTLYTIQARSYDTAGNISNQSIQVRSN</sequence>
<reference evidence="1 2" key="1">
    <citation type="submission" date="2017-08" db="EMBL/GenBank/DDBJ databases">
        <title>Mechanisms for carbon and nitrogen cycling indicate functional differentiation within the Candidate Phyla Radiation.</title>
        <authorList>
            <person name="Danczak R.E."/>
            <person name="Johnston M.D."/>
            <person name="Kenah C."/>
            <person name="Slattery M."/>
            <person name="Wrighton K.C."/>
            <person name="Wilkins M.J."/>
        </authorList>
    </citation>
    <scope>NUCLEOTIDE SEQUENCE [LARGE SCALE GENOMIC DNA]</scope>
    <source>
        <strain evidence="1">Gr01-1014_85</strain>
    </source>
</reference>
<protein>
    <submittedName>
        <fullName evidence="1">Fibronectin type III domain-containing protein</fullName>
    </submittedName>
</protein>
<organism evidence="1 2">
    <name type="scientific">Candidatus Berkelbacteria bacterium Gr01-1014_85</name>
    <dbReference type="NCBI Taxonomy" id="2017150"/>
    <lineage>
        <taxon>Bacteria</taxon>
        <taxon>Candidatus Berkelbacteria</taxon>
    </lineage>
</organism>
<comment type="caution">
    <text evidence="1">The sequence shown here is derived from an EMBL/GenBank/DDBJ whole genome shotgun (WGS) entry which is preliminary data.</text>
</comment>
<dbReference type="Pfam" id="PF17957">
    <property type="entry name" value="Big_7"/>
    <property type="match status" value="3"/>
</dbReference>
<dbReference type="Gene3D" id="2.60.40.10">
    <property type="entry name" value="Immunoglobulins"/>
    <property type="match status" value="4"/>
</dbReference>
<gene>
    <name evidence="1" type="ORF">CEO22_78</name>
</gene>
<feature type="non-terminal residue" evidence="1">
    <location>
        <position position="1"/>
    </location>
</feature>